<protein>
    <submittedName>
        <fullName evidence="5">Tetratricopeptide repeat protein</fullName>
    </submittedName>
</protein>
<organism evidence="5 6">
    <name type="scientific">Candidatus Acididesulfobacter diazotrophicus</name>
    <dbReference type="NCBI Taxonomy" id="2597226"/>
    <lineage>
        <taxon>Bacteria</taxon>
        <taxon>Deltaproteobacteria</taxon>
        <taxon>Candidatus Acidulodesulfobacterales</taxon>
        <taxon>Candidatus Acididesulfobacter</taxon>
    </lineage>
</organism>
<comment type="caution">
    <text evidence="5">The sequence shown here is derived from an EMBL/GenBank/DDBJ whole genome shotgun (WGS) entry which is preliminary data.</text>
</comment>
<proteinExistence type="predicted"/>
<accession>A0A519BKT8</accession>
<gene>
    <name evidence="5" type="ORF">EVG15_08835</name>
</gene>
<dbReference type="SMART" id="SM00028">
    <property type="entry name" value="TPR"/>
    <property type="match status" value="7"/>
</dbReference>
<dbReference type="InterPro" id="IPR027417">
    <property type="entry name" value="P-loop_NTPase"/>
</dbReference>
<feature type="repeat" description="TPR" evidence="3">
    <location>
        <begin position="1151"/>
        <end position="1184"/>
    </location>
</feature>
<name>A0A519BKT8_9DELT</name>
<feature type="repeat" description="TPR" evidence="3">
    <location>
        <begin position="1083"/>
        <end position="1116"/>
    </location>
</feature>
<dbReference type="AlphaFoldDB" id="A0A519BKT8"/>
<feature type="repeat" description="TPR" evidence="3">
    <location>
        <begin position="1117"/>
        <end position="1150"/>
    </location>
</feature>
<dbReference type="Proteomes" id="UP000319296">
    <property type="component" value="Unassembled WGS sequence"/>
</dbReference>
<evidence type="ECO:0000256" key="3">
    <source>
        <dbReference type="PROSITE-ProRule" id="PRU00339"/>
    </source>
</evidence>
<dbReference type="PANTHER" id="PTHR44943">
    <property type="entry name" value="CELLULOSE SYNTHASE OPERON PROTEIN C"/>
    <property type="match status" value="1"/>
</dbReference>
<keyword evidence="2 3" id="KW-0802">TPR repeat</keyword>
<dbReference type="PROSITE" id="PS50293">
    <property type="entry name" value="TPR_REGION"/>
    <property type="match status" value="4"/>
</dbReference>
<feature type="region of interest" description="Disordered" evidence="4">
    <location>
        <begin position="402"/>
        <end position="422"/>
    </location>
</feature>
<dbReference type="SUPFAM" id="SSF52540">
    <property type="entry name" value="P-loop containing nucleoside triphosphate hydrolases"/>
    <property type="match status" value="1"/>
</dbReference>
<sequence>MGKNIDLFVDQEIHDRIKNLKINFPIFVLYKNIRSGKTLTTERILKNITPNAQALTIEGEIPDKCQVCIIDYEPKGSLDKLEEILQANKEKLIILIDEYTLIRYKKRHDNSSKNKLFNKILDIFNGKEKLKGDDIIEYEVKYEEVEEIIKDNIQINNKDKEKEKKTVKNISKIIYDERKKTYILGAISELSEKFKNKEVEIESLDIEIDKLNGHLKAFTAVMGVGLLGEASLYDFIANISATAALPTGLMFAPPLLMSIPFIMIIKNKIFPDKLKKAETPLQQLAIAVAAWKELPKSSLEAFCYQMDNVLDLPLYTTYNNLDDMFSTRNAEDIKKAIDEKLKDETFLSKINEIYLNSEYRNELDAKLSDITKKIEEYGERINKLEREVKEIKKTLAAQDQKIETQKEENTTSGCTKFKSKENPNDIFKDNKTLEDQFTDTAIPKYIEKQQELIDDILKKASSKLVIINGEPGAGKSILLYQIAKAIRNKYEKVFYINEFDKFSPLNFSKSNENNYAVLDNINIEKINQIIDIAGNPGIKRIILTTRKEYLKDKLNNLNKDFICLYDYKPEDTFLKILADTLIKKEKPDNIKLFNEQELIDKLVENSNGIALYISEAVKLLKQNDFSTDAIENTPKGIKDLVNKILEDEIKRNPHLIYIYYLVSHYSGFPGELLTSIKNEFPDLFKEEPIYLEERKGLCYLHSWYKDITDEIFNSDKEPINRINKIHKDLSELKTLIGEIGNVKIKEPLSEFLDNIDNGVDIKDLSDLILLYGIKNYAYSKKDNKYGFNIITGKNNPGSAYKYENLIKFISESFINDDILKDLNNRPIYALIILLVCRLLTSNNYIKNISENILKQETDNIDFEYVFKGLVSENIHNYEFIPNIIKSIIRIHEQFVNDIDINNASDYDKSIYSFFTGNLNLKLFVSLFINKALQCQPNNDFYHFTNGFFNYIAGNKKKAIEEYDKAIRLLSQNDKKDTTDNLFYYIWKGFALIGLGLCYEAIIPINKAIELDLNNFNACFYKGLALYGLNQYEEAIEFFNKAIKLDPSNSLVNMLKGQGLGLLDQYEEAFKAFNKAIELDPNNSNAYMGKGNVLKGIGKYEDAIKAYDKAIELNPDNSNAYFNKGNLLGILEDYKHAIKLFNKAIELDPNNSDAYSNKGYALNKLEQFEDAIKAFNKAIELNPNKTDYYIKLLR</sequence>
<evidence type="ECO:0000256" key="4">
    <source>
        <dbReference type="SAM" id="MobiDB-lite"/>
    </source>
</evidence>
<dbReference type="Pfam" id="PF13414">
    <property type="entry name" value="TPR_11"/>
    <property type="match status" value="1"/>
</dbReference>
<dbReference type="InterPro" id="IPR051685">
    <property type="entry name" value="Ycf3/AcsC/BcsC/TPR_MFPF"/>
</dbReference>
<dbReference type="InterPro" id="IPR019734">
    <property type="entry name" value="TPR_rpt"/>
</dbReference>
<feature type="repeat" description="TPR" evidence="3">
    <location>
        <begin position="1049"/>
        <end position="1082"/>
    </location>
</feature>
<dbReference type="PROSITE" id="PS50005">
    <property type="entry name" value="TPR"/>
    <property type="match status" value="5"/>
</dbReference>
<dbReference type="Gene3D" id="3.40.50.300">
    <property type="entry name" value="P-loop containing nucleotide triphosphate hydrolases"/>
    <property type="match status" value="1"/>
</dbReference>
<keyword evidence="1" id="KW-0677">Repeat</keyword>
<feature type="repeat" description="TPR" evidence="3">
    <location>
        <begin position="1015"/>
        <end position="1048"/>
    </location>
</feature>
<evidence type="ECO:0000256" key="1">
    <source>
        <dbReference type="ARBA" id="ARBA00022737"/>
    </source>
</evidence>
<dbReference type="SUPFAM" id="SSF48452">
    <property type="entry name" value="TPR-like"/>
    <property type="match status" value="1"/>
</dbReference>
<dbReference type="InterPro" id="IPR011990">
    <property type="entry name" value="TPR-like_helical_dom_sf"/>
</dbReference>
<dbReference type="Pfam" id="PF13181">
    <property type="entry name" value="TPR_8"/>
    <property type="match status" value="1"/>
</dbReference>
<evidence type="ECO:0000313" key="6">
    <source>
        <dbReference type="Proteomes" id="UP000319296"/>
    </source>
</evidence>
<evidence type="ECO:0000313" key="5">
    <source>
        <dbReference type="EMBL" id="RZD17897.1"/>
    </source>
</evidence>
<dbReference type="Gene3D" id="1.25.40.10">
    <property type="entry name" value="Tetratricopeptide repeat domain"/>
    <property type="match status" value="3"/>
</dbReference>
<dbReference type="Pfam" id="PF00515">
    <property type="entry name" value="TPR_1"/>
    <property type="match status" value="2"/>
</dbReference>
<dbReference type="EMBL" id="SGBB01000019">
    <property type="protein sequence ID" value="RZD17897.1"/>
    <property type="molecule type" value="Genomic_DNA"/>
</dbReference>
<reference evidence="5 6" key="1">
    <citation type="journal article" date="2019" name="ISME J.">
        <title>Insights into ecological role of a new deltaproteobacterial order Candidatus Acidulodesulfobacterales by metagenomics and metatranscriptomics.</title>
        <authorList>
            <person name="Tan S."/>
            <person name="Liu J."/>
            <person name="Fang Y."/>
            <person name="Hedlund B.P."/>
            <person name="Lian Z.H."/>
            <person name="Huang L.Y."/>
            <person name="Li J.T."/>
            <person name="Huang L.N."/>
            <person name="Li W.J."/>
            <person name="Jiang H.C."/>
            <person name="Dong H.L."/>
            <person name="Shu W.S."/>
        </authorList>
    </citation>
    <scope>NUCLEOTIDE SEQUENCE [LARGE SCALE GENOMIC DNA]</scope>
    <source>
        <strain evidence="5">AP1</strain>
    </source>
</reference>
<evidence type="ECO:0000256" key="2">
    <source>
        <dbReference type="ARBA" id="ARBA00022803"/>
    </source>
</evidence>
<dbReference type="PANTHER" id="PTHR44943:SF4">
    <property type="entry name" value="TPR REPEAT-CONTAINING PROTEIN MJ0798"/>
    <property type="match status" value="1"/>
</dbReference>